<reference evidence="1 2" key="2">
    <citation type="submission" date="2010-03" db="EMBL/GenBank/DDBJ databases">
        <authorList>
            <person name="Pajon A."/>
        </authorList>
    </citation>
    <scope>NUCLEOTIDE SEQUENCE [LARGE SCALE GENOMIC DNA]</scope>
    <source>
        <strain evidence="1 2">WAL 8301</strain>
    </source>
</reference>
<dbReference type="HOGENOM" id="CLU_3076036_0_0_10"/>
<dbReference type="EMBL" id="FP929032">
    <property type="protein sequence ID" value="CBK65270.1"/>
    <property type="molecule type" value="Genomic_DNA"/>
</dbReference>
<dbReference type="Proteomes" id="UP000008794">
    <property type="component" value="Chromosome"/>
</dbReference>
<accession>D4IQQ8</accession>
<dbReference type="AlphaFoldDB" id="D4IQQ8"/>
<sequence>MSSEEWHRKIPFTGYLLAISISVPVVDLESVRRVASGAQNIVFLAGWELLEY</sequence>
<evidence type="ECO:0000313" key="1">
    <source>
        <dbReference type="EMBL" id="CBK65270.1"/>
    </source>
</evidence>
<evidence type="ECO:0000313" key="2">
    <source>
        <dbReference type="Proteomes" id="UP000008794"/>
    </source>
</evidence>
<gene>
    <name evidence="1" type="ORF">AL1_32050</name>
</gene>
<name>D4IQQ8_9BACT</name>
<protein>
    <submittedName>
        <fullName evidence="1">Uncharacterized protein</fullName>
    </submittedName>
</protein>
<keyword evidence="2" id="KW-1185">Reference proteome</keyword>
<proteinExistence type="predicted"/>
<dbReference type="KEGG" id="ash:AL1_32050"/>
<organism evidence="1 2">
    <name type="scientific">Alistipes shahii WAL 8301</name>
    <dbReference type="NCBI Taxonomy" id="717959"/>
    <lineage>
        <taxon>Bacteria</taxon>
        <taxon>Pseudomonadati</taxon>
        <taxon>Bacteroidota</taxon>
        <taxon>Bacteroidia</taxon>
        <taxon>Bacteroidales</taxon>
        <taxon>Rikenellaceae</taxon>
        <taxon>Alistipes</taxon>
    </lineage>
</organism>
<reference evidence="1 2" key="1">
    <citation type="submission" date="2010-03" db="EMBL/GenBank/DDBJ databases">
        <title>The genome sequence of Alistipes shahii WAL 8301.</title>
        <authorList>
            <consortium name="metaHIT consortium -- http://www.metahit.eu/"/>
            <person name="Pajon A."/>
            <person name="Turner K."/>
            <person name="Parkhill J."/>
        </authorList>
    </citation>
    <scope>NUCLEOTIDE SEQUENCE [LARGE SCALE GENOMIC DNA]</scope>
    <source>
        <strain evidence="1 2">WAL 8301</strain>
    </source>
</reference>